<feature type="signal peptide" evidence="1">
    <location>
        <begin position="1"/>
        <end position="33"/>
    </location>
</feature>
<evidence type="ECO:0000313" key="3">
    <source>
        <dbReference type="Proteomes" id="UP000478417"/>
    </source>
</evidence>
<dbReference type="SUPFAM" id="SSF75005">
    <property type="entry name" value="Arabinanase/levansucrase/invertase"/>
    <property type="match status" value="1"/>
</dbReference>
<evidence type="ECO:0000313" key="2">
    <source>
        <dbReference type="EMBL" id="NDV61473.1"/>
    </source>
</evidence>
<gene>
    <name evidence="2" type="ORF">G0Q06_03315</name>
</gene>
<accession>A0A6B2LYJ4</accession>
<protein>
    <recommendedName>
        <fullName evidence="4">Glycosyl hydrolase family 43</fullName>
    </recommendedName>
</protein>
<evidence type="ECO:0008006" key="4">
    <source>
        <dbReference type="Google" id="ProtNLM"/>
    </source>
</evidence>
<keyword evidence="3" id="KW-1185">Reference proteome</keyword>
<name>A0A6B2LYJ4_9BACT</name>
<dbReference type="PROSITE" id="PS00018">
    <property type="entry name" value="EF_HAND_1"/>
    <property type="match status" value="1"/>
</dbReference>
<dbReference type="AlphaFoldDB" id="A0A6B2LYJ4"/>
<dbReference type="InterPro" id="IPR023296">
    <property type="entry name" value="Glyco_hydro_beta-prop_sf"/>
</dbReference>
<sequence length="514" mass="58147">MKMLFYKQVFRQSWRDLSLATMAFLSVVSVVEAATITNDVQWYDDRGIEINASMGQHITIVGDTYYWVGSNPTNDSIHLYKSKTFGSDDWTWVRRLAKSSEGTKNVTLLYNPNTDRYVLIGKGIWFYESDTNDVEGTYTQITPKVNLTPRHPGYVANDTFTHYESGGMSAYREGNRAFIIVSMKCAELDDPTGGSTRFVDIFELNEQFTGLKRDASNNILPPIVSDQVEKQREAFWLFKRNNIYYMSFDGVGGWMGSDCYYRTAPALEGPWYPTYTPDPNDAPAEIQIGMNPFRPLGSEANRIMRSHASQHRWIMKIGEQWVYGGDRYPLQEVTSHPVEKGRVIMCPIDWDENGHPTVRWEGENTTDRSLQTPWSWEIDGEIKPFRAWANLNNVENGPDSVGDKEGDEDGDGLLNLMEFALGGNPLVASEPDILPTLVATENGIEFRYRRRSAANPGVSYMPQTSSTLLSDSWVDAPELEIGTETLDEIFERVTAEISVPTGAPVFIRLEVSDQ</sequence>
<dbReference type="RefSeq" id="WP_163962445.1">
    <property type="nucleotide sequence ID" value="NZ_JAAGNX010000001.1"/>
</dbReference>
<dbReference type="InterPro" id="IPR018247">
    <property type="entry name" value="EF_Hand_1_Ca_BS"/>
</dbReference>
<comment type="caution">
    <text evidence="2">The sequence shown here is derived from an EMBL/GenBank/DDBJ whole genome shotgun (WGS) entry which is preliminary data.</text>
</comment>
<dbReference type="Gene3D" id="2.115.10.20">
    <property type="entry name" value="Glycosyl hydrolase domain, family 43"/>
    <property type="match status" value="1"/>
</dbReference>
<organism evidence="2 3">
    <name type="scientific">Oceanipulchritudo coccoides</name>
    <dbReference type="NCBI Taxonomy" id="2706888"/>
    <lineage>
        <taxon>Bacteria</taxon>
        <taxon>Pseudomonadati</taxon>
        <taxon>Verrucomicrobiota</taxon>
        <taxon>Opitutia</taxon>
        <taxon>Puniceicoccales</taxon>
        <taxon>Oceanipulchritudinaceae</taxon>
        <taxon>Oceanipulchritudo</taxon>
    </lineage>
</organism>
<dbReference type="Proteomes" id="UP000478417">
    <property type="component" value="Unassembled WGS sequence"/>
</dbReference>
<proteinExistence type="predicted"/>
<evidence type="ECO:0000256" key="1">
    <source>
        <dbReference type="SAM" id="SignalP"/>
    </source>
</evidence>
<keyword evidence="1" id="KW-0732">Signal</keyword>
<feature type="chain" id="PRO_5025427985" description="Glycosyl hydrolase family 43" evidence="1">
    <location>
        <begin position="34"/>
        <end position="514"/>
    </location>
</feature>
<reference evidence="2 3" key="1">
    <citation type="submission" date="2020-02" db="EMBL/GenBank/DDBJ databases">
        <title>Albibacoteraceae fam. nov., the first described family within the subdivision 4 Verrucomicrobia.</title>
        <authorList>
            <person name="Xi F."/>
        </authorList>
    </citation>
    <scope>NUCLEOTIDE SEQUENCE [LARGE SCALE GENOMIC DNA]</scope>
    <source>
        <strain evidence="2 3">CK1056</strain>
    </source>
</reference>
<dbReference type="EMBL" id="JAAGNX010000001">
    <property type="protein sequence ID" value="NDV61473.1"/>
    <property type="molecule type" value="Genomic_DNA"/>
</dbReference>